<accession>A0A7S3PNN8</accession>
<organism evidence="3">
    <name type="scientific">Aplanochytrium stocchinoi</name>
    <dbReference type="NCBI Taxonomy" id="215587"/>
    <lineage>
        <taxon>Eukaryota</taxon>
        <taxon>Sar</taxon>
        <taxon>Stramenopiles</taxon>
        <taxon>Bigyra</taxon>
        <taxon>Labyrinthulomycetes</taxon>
        <taxon>Thraustochytrida</taxon>
        <taxon>Thraustochytriidae</taxon>
        <taxon>Aplanochytrium</taxon>
    </lineage>
</organism>
<dbReference type="InterPro" id="IPR000195">
    <property type="entry name" value="Rab-GAP-TBC_dom"/>
</dbReference>
<sequence>MGAAPPLSYRNIANPRIGSWSSFSGIDPYNSTNSLQDSRKNSIRTSIGSPSERRTAWKNAIGNALKVTPELFLIYKERAQATRQDGIGMDVRRTLPRLLLFGKRGEPLFEQLRDVLEVYRCYRPDVGYVQGMSYVAAMLCLHIPDNEYECFMCLANLLASHHCFDFFRLGQSYNRIEFIYEITDICLEKNSKKLFKHLKKIDGLRDIHTIFFQQFQTLFVRNLPIEQATLLWDAFLRDGTVVMIRACVAVLLLLETKIMQTEFSGELMRLLMPMYKGIDVCQKVNEVVVPKRCIIMLREMQNNLL</sequence>
<gene>
    <name evidence="3" type="ORF">ASTO00021_LOCUS15119</name>
</gene>
<evidence type="ECO:0000313" key="3">
    <source>
        <dbReference type="EMBL" id="CAE0445088.1"/>
    </source>
</evidence>
<dbReference type="SUPFAM" id="SSF47923">
    <property type="entry name" value="Ypt/Rab-GAP domain of gyp1p"/>
    <property type="match status" value="2"/>
</dbReference>
<dbReference type="Gene3D" id="1.10.472.80">
    <property type="entry name" value="Ypt/Rab-GAP domain of gyp1p, domain 3"/>
    <property type="match status" value="1"/>
</dbReference>
<dbReference type="InterPro" id="IPR035969">
    <property type="entry name" value="Rab-GAP_TBC_sf"/>
</dbReference>
<dbReference type="Pfam" id="PF00566">
    <property type="entry name" value="RabGAP-TBC"/>
    <property type="match status" value="1"/>
</dbReference>
<dbReference type="PANTHER" id="PTHR47219:SF15">
    <property type="entry name" value="TBC1 DOMAIN FAMILY MEMBER 12 ISOFORM X1"/>
    <property type="match status" value="1"/>
</dbReference>
<dbReference type="Gene3D" id="1.10.8.270">
    <property type="entry name" value="putative rabgap domain of human tbc1 domain family member 14 like domains"/>
    <property type="match status" value="1"/>
</dbReference>
<feature type="region of interest" description="Disordered" evidence="1">
    <location>
        <begin position="31"/>
        <end position="50"/>
    </location>
</feature>
<dbReference type="InterPro" id="IPR050302">
    <property type="entry name" value="Rab_GAP_TBC_domain"/>
</dbReference>
<dbReference type="GO" id="GO:0005096">
    <property type="term" value="F:GTPase activator activity"/>
    <property type="evidence" value="ECO:0007669"/>
    <property type="project" value="TreeGrafter"/>
</dbReference>
<proteinExistence type="predicted"/>
<evidence type="ECO:0000259" key="2">
    <source>
        <dbReference type="PROSITE" id="PS50086"/>
    </source>
</evidence>
<name>A0A7S3PNN8_9STRA</name>
<dbReference type="GO" id="GO:0031267">
    <property type="term" value="F:small GTPase binding"/>
    <property type="evidence" value="ECO:0007669"/>
    <property type="project" value="TreeGrafter"/>
</dbReference>
<protein>
    <recommendedName>
        <fullName evidence="2">Rab-GAP TBC domain-containing protein</fullName>
    </recommendedName>
</protein>
<reference evidence="3" key="1">
    <citation type="submission" date="2021-01" db="EMBL/GenBank/DDBJ databases">
        <authorList>
            <person name="Corre E."/>
            <person name="Pelletier E."/>
            <person name="Niang G."/>
            <person name="Scheremetjew M."/>
            <person name="Finn R."/>
            <person name="Kale V."/>
            <person name="Holt S."/>
            <person name="Cochrane G."/>
            <person name="Meng A."/>
            <person name="Brown T."/>
            <person name="Cohen L."/>
        </authorList>
    </citation>
    <scope>NUCLEOTIDE SEQUENCE</scope>
    <source>
        <strain evidence="3">GSBS06</strain>
    </source>
</reference>
<dbReference type="SMART" id="SM00164">
    <property type="entry name" value="TBC"/>
    <property type="match status" value="1"/>
</dbReference>
<dbReference type="PANTHER" id="PTHR47219">
    <property type="entry name" value="RAB GTPASE-ACTIVATING PROTEIN 1-LIKE"/>
    <property type="match status" value="1"/>
</dbReference>
<evidence type="ECO:0000256" key="1">
    <source>
        <dbReference type="SAM" id="MobiDB-lite"/>
    </source>
</evidence>
<dbReference type="AlphaFoldDB" id="A0A7S3PNN8"/>
<dbReference type="PROSITE" id="PS50086">
    <property type="entry name" value="TBC_RABGAP"/>
    <property type="match status" value="1"/>
</dbReference>
<dbReference type="EMBL" id="HBIN01019826">
    <property type="protein sequence ID" value="CAE0445088.1"/>
    <property type="molecule type" value="Transcribed_RNA"/>
</dbReference>
<feature type="domain" description="Rab-GAP TBC" evidence="2">
    <location>
        <begin position="47"/>
        <end position="239"/>
    </location>
</feature>